<dbReference type="CDD" id="cd00037">
    <property type="entry name" value="CLECT"/>
    <property type="match status" value="1"/>
</dbReference>
<accession>A0A9D3P1G1</accession>
<proteinExistence type="predicted"/>
<dbReference type="InterPro" id="IPR016187">
    <property type="entry name" value="CTDL_fold"/>
</dbReference>
<evidence type="ECO:0000313" key="2">
    <source>
        <dbReference type="EMBL" id="KAG7332888.1"/>
    </source>
</evidence>
<dbReference type="SUPFAM" id="SSF56436">
    <property type="entry name" value="C-type lectin-like"/>
    <property type="match status" value="1"/>
</dbReference>
<evidence type="ECO:0000313" key="3">
    <source>
        <dbReference type="Proteomes" id="UP000824219"/>
    </source>
</evidence>
<dbReference type="Proteomes" id="UP000824219">
    <property type="component" value="Linkage Group LG04"/>
</dbReference>
<dbReference type="InterPro" id="IPR001304">
    <property type="entry name" value="C-type_lectin-like"/>
</dbReference>
<organism evidence="2 3">
    <name type="scientific">Hemibagrus wyckioides</name>
    <dbReference type="NCBI Taxonomy" id="337641"/>
    <lineage>
        <taxon>Eukaryota</taxon>
        <taxon>Metazoa</taxon>
        <taxon>Chordata</taxon>
        <taxon>Craniata</taxon>
        <taxon>Vertebrata</taxon>
        <taxon>Euteleostomi</taxon>
        <taxon>Actinopterygii</taxon>
        <taxon>Neopterygii</taxon>
        <taxon>Teleostei</taxon>
        <taxon>Ostariophysi</taxon>
        <taxon>Siluriformes</taxon>
        <taxon>Bagridae</taxon>
        <taxon>Hemibagrus</taxon>
    </lineage>
</organism>
<dbReference type="OrthoDB" id="5858677at2759"/>
<dbReference type="Gene3D" id="3.10.100.10">
    <property type="entry name" value="Mannose-Binding Protein A, subunit A"/>
    <property type="match status" value="1"/>
</dbReference>
<dbReference type="PROSITE" id="PS50041">
    <property type="entry name" value="C_TYPE_LECTIN_2"/>
    <property type="match status" value="1"/>
</dbReference>
<name>A0A9D3P1G1_9TELE</name>
<keyword evidence="3" id="KW-1185">Reference proteome</keyword>
<comment type="caution">
    <text evidence="2">The sequence shown here is derived from an EMBL/GenBank/DDBJ whole genome shotgun (WGS) entry which is preliminary data.</text>
</comment>
<dbReference type="AlphaFoldDB" id="A0A9D3P1G1"/>
<reference evidence="2 3" key="1">
    <citation type="submission" date="2021-06" db="EMBL/GenBank/DDBJ databases">
        <title>Chromosome-level genome assembly of the red-tail catfish (Hemibagrus wyckioides).</title>
        <authorList>
            <person name="Shao F."/>
        </authorList>
    </citation>
    <scope>NUCLEOTIDE SEQUENCE [LARGE SCALE GENOMIC DNA]</scope>
    <source>
        <strain evidence="2">EC202008001</strain>
        <tissue evidence="2">Blood</tissue>
    </source>
</reference>
<feature type="domain" description="C-type lectin" evidence="1">
    <location>
        <begin position="59"/>
        <end position="173"/>
    </location>
</feature>
<dbReference type="PANTHER" id="PTHR45784:SF8">
    <property type="entry name" value="C-TYPE MANNOSE RECEPTOR 2-RELATED"/>
    <property type="match status" value="1"/>
</dbReference>
<sequence>MVSEMEAGTPPASDPISDLVASLCEAFLTRPAIPSPMALPAQYSGLWNSGYCPKSKQFYCDRFLILVKEKKTWEEAREFCRTNYTGLVSVPSETSLWQLNQETVGTETESVWTGLRFMDGQWVWANGEPNIQLGSLVSMPSCPALFYRCGALNTTTNTMKNQNCNERLNFICYW</sequence>
<gene>
    <name evidence="2" type="ORF">KOW79_003023</name>
</gene>
<dbReference type="PANTHER" id="PTHR45784">
    <property type="entry name" value="C-TYPE LECTIN DOMAIN FAMILY 20 MEMBER A-RELATED"/>
    <property type="match status" value="1"/>
</dbReference>
<dbReference type="Pfam" id="PF00059">
    <property type="entry name" value="Lectin_C"/>
    <property type="match status" value="1"/>
</dbReference>
<dbReference type="EMBL" id="JAHKSW010000004">
    <property type="protein sequence ID" value="KAG7332888.1"/>
    <property type="molecule type" value="Genomic_DNA"/>
</dbReference>
<dbReference type="InterPro" id="IPR016186">
    <property type="entry name" value="C-type_lectin-like/link_sf"/>
</dbReference>
<protein>
    <recommendedName>
        <fullName evidence="1">C-type lectin domain-containing protein</fullName>
    </recommendedName>
</protein>
<dbReference type="SMART" id="SM00034">
    <property type="entry name" value="CLECT"/>
    <property type="match status" value="1"/>
</dbReference>
<evidence type="ECO:0000259" key="1">
    <source>
        <dbReference type="PROSITE" id="PS50041"/>
    </source>
</evidence>